<protein>
    <recommendedName>
        <fullName evidence="2">Antitoxin</fullName>
    </recommendedName>
</protein>
<dbReference type="KEGG" id="eaj:Q3M24_17110"/>
<sequence>MIKNITLSADERLIFKARKKAQSEHTTLNARFRQWLDRYTTSNIDNEYDRLMDQLSHVRASGPFSRDELNER</sequence>
<dbReference type="AlphaFoldDB" id="A0AAU8LT52"/>
<accession>A0AAU8LT52</accession>
<evidence type="ECO:0008006" key="2">
    <source>
        <dbReference type="Google" id="ProtNLM"/>
    </source>
</evidence>
<organism evidence="1">
    <name type="scientific">Candidatus Electrothrix aestuarii</name>
    <dbReference type="NCBI Taxonomy" id="3062594"/>
    <lineage>
        <taxon>Bacteria</taxon>
        <taxon>Pseudomonadati</taxon>
        <taxon>Thermodesulfobacteriota</taxon>
        <taxon>Desulfobulbia</taxon>
        <taxon>Desulfobulbales</taxon>
        <taxon>Desulfobulbaceae</taxon>
        <taxon>Candidatus Electrothrix</taxon>
    </lineage>
</organism>
<reference evidence="1" key="2">
    <citation type="submission" date="2024-06" db="EMBL/GenBank/DDBJ databases">
        <authorList>
            <person name="Plum-Jensen L.E."/>
            <person name="Schramm A."/>
            <person name="Marshall I.P.G."/>
        </authorList>
    </citation>
    <scope>NUCLEOTIDE SEQUENCE</scope>
    <source>
        <strain evidence="1">Rat1</strain>
    </source>
</reference>
<proteinExistence type="predicted"/>
<reference evidence="1" key="1">
    <citation type="journal article" date="2024" name="Syst. Appl. Microbiol.">
        <title>First single-strain enrichments of Electrothrix cable bacteria, description of E. aestuarii sp. nov. and E. rattekaaiensis sp. nov., and proposal of a cable bacteria taxonomy following the rules of the SeqCode.</title>
        <authorList>
            <person name="Plum-Jensen L.E."/>
            <person name="Schramm A."/>
            <person name="Marshall I.P.G."/>
        </authorList>
    </citation>
    <scope>NUCLEOTIDE SEQUENCE</scope>
    <source>
        <strain evidence="1">Rat1</strain>
    </source>
</reference>
<dbReference type="EMBL" id="CP159373">
    <property type="protein sequence ID" value="XCN72012.1"/>
    <property type="molecule type" value="Genomic_DNA"/>
</dbReference>
<evidence type="ECO:0000313" key="1">
    <source>
        <dbReference type="EMBL" id="XCN72012.1"/>
    </source>
</evidence>
<gene>
    <name evidence="1" type="ORF">Q3M24_17110</name>
</gene>
<name>A0AAU8LT52_9BACT</name>